<feature type="compositionally biased region" description="Basic and acidic residues" evidence="1">
    <location>
        <begin position="220"/>
        <end position="245"/>
    </location>
</feature>
<evidence type="ECO:0000259" key="2">
    <source>
        <dbReference type="Pfam" id="PF11274"/>
    </source>
</evidence>
<evidence type="ECO:0000313" key="4">
    <source>
        <dbReference type="Proteomes" id="UP000188318"/>
    </source>
</evidence>
<dbReference type="Pfam" id="PF11274">
    <property type="entry name" value="DUF3074"/>
    <property type="match status" value="1"/>
</dbReference>
<organism evidence="3 4">
    <name type="scientific">Aspergillus carbonarius (strain ITEM 5010)</name>
    <dbReference type="NCBI Taxonomy" id="602072"/>
    <lineage>
        <taxon>Eukaryota</taxon>
        <taxon>Fungi</taxon>
        <taxon>Dikarya</taxon>
        <taxon>Ascomycota</taxon>
        <taxon>Pezizomycotina</taxon>
        <taxon>Eurotiomycetes</taxon>
        <taxon>Eurotiomycetidae</taxon>
        <taxon>Eurotiales</taxon>
        <taxon>Aspergillaceae</taxon>
        <taxon>Aspergillus</taxon>
        <taxon>Aspergillus subgen. Circumdati</taxon>
    </lineage>
</organism>
<gene>
    <name evidence="3" type="ORF">ASPCADRAFT_206248</name>
</gene>
<feature type="region of interest" description="Disordered" evidence="1">
    <location>
        <begin position="88"/>
        <end position="115"/>
    </location>
</feature>
<feature type="compositionally biased region" description="Low complexity" evidence="1">
    <location>
        <begin position="276"/>
        <end position="287"/>
    </location>
</feature>
<feature type="domain" description="DUF3074" evidence="2">
    <location>
        <begin position="1"/>
        <end position="80"/>
    </location>
</feature>
<dbReference type="AlphaFoldDB" id="A0A1R3RSE6"/>
<dbReference type="EMBL" id="KV907497">
    <property type="protein sequence ID" value="OOF97419.1"/>
    <property type="molecule type" value="Genomic_DNA"/>
</dbReference>
<dbReference type="STRING" id="602072.A0A1R3RSE6"/>
<proteinExistence type="predicted"/>
<dbReference type="VEuPathDB" id="FungiDB:ASPCADRAFT_206248"/>
<dbReference type="PANTHER" id="PTHR40370">
    <property type="entry name" value="EXPRESSED PROTEIN"/>
    <property type="match status" value="1"/>
</dbReference>
<dbReference type="PANTHER" id="PTHR40370:SF1">
    <property type="entry name" value="DUF3074 DOMAIN-CONTAINING PROTEIN"/>
    <property type="match status" value="1"/>
</dbReference>
<feature type="compositionally biased region" description="Acidic residues" evidence="1">
    <location>
        <begin position="100"/>
        <end position="115"/>
    </location>
</feature>
<dbReference type="Gene3D" id="3.30.530.20">
    <property type="match status" value="1"/>
</dbReference>
<feature type="compositionally biased region" description="Polar residues" evidence="1">
    <location>
        <begin position="183"/>
        <end position="196"/>
    </location>
</feature>
<reference evidence="4" key="1">
    <citation type="journal article" date="2017" name="Genome Biol.">
        <title>Comparative genomics reveals high biological diversity and specific adaptations in the industrially and medically important fungal genus Aspergillus.</title>
        <authorList>
            <person name="de Vries R.P."/>
            <person name="Riley R."/>
            <person name="Wiebenga A."/>
            <person name="Aguilar-Osorio G."/>
            <person name="Amillis S."/>
            <person name="Uchima C.A."/>
            <person name="Anderluh G."/>
            <person name="Asadollahi M."/>
            <person name="Askin M."/>
            <person name="Barry K."/>
            <person name="Battaglia E."/>
            <person name="Bayram O."/>
            <person name="Benocci T."/>
            <person name="Braus-Stromeyer S.A."/>
            <person name="Caldana C."/>
            <person name="Canovas D."/>
            <person name="Cerqueira G.C."/>
            <person name="Chen F."/>
            <person name="Chen W."/>
            <person name="Choi C."/>
            <person name="Clum A."/>
            <person name="Dos Santos R.A."/>
            <person name="Damasio A.R."/>
            <person name="Diallinas G."/>
            <person name="Emri T."/>
            <person name="Fekete E."/>
            <person name="Flipphi M."/>
            <person name="Freyberg S."/>
            <person name="Gallo A."/>
            <person name="Gournas C."/>
            <person name="Habgood R."/>
            <person name="Hainaut M."/>
            <person name="Harispe M.L."/>
            <person name="Henrissat B."/>
            <person name="Hilden K.S."/>
            <person name="Hope R."/>
            <person name="Hossain A."/>
            <person name="Karabika E."/>
            <person name="Karaffa L."/>
            <person name="Karanyi Z."/>
            <person name="Krasevec N."/>
            <person name="Kuo A."/>
            <person name="Kusch H."/>
            <person name="LaButti K."/>
            <person name="Lagendijk E.L."/>
            <person name="Lapidus A."/>
            <person name="Levasseur A."/>
            <person name="Lindquist E."/>
            <person name="Lipzen A."/>
            <person name="Logrieco A.F."/>
            <person name="MacCabe A."/>
            <person name="Maekelae M.R."/>
            <person name="Malavazi I."/>
            <person name="Melin P."/>
            <person name="Meyer V."/>
            <person name="Mielnichuk N."/>
            <person name="Miskei M."/>
            <person name="Molnar A.P."/>
            <person name="Mule G."/>
            <person name="Ngan C.Y."/>
            <person name="Orejas M."/>
            <person name="Orosz E."/>
            <person name="Ouedraogo J.P."/>
            <person name="Overkamp K.M."/>
            <person name="Park H.-S."/>
            <person name="Perrone G."/>
            <person name="Piumi F."/>
            <person name="Punt P.J."/>
            <person name="Ram A.F."/>
            <person name="Ramon A."/>
            <person name="Rauscher S."/>
            <person name="Record E."/>
            <person name="Riano-Pachon D.M."/>
            <person name="Robert V."/>
            <person name="Roehrig J."/>
            <person name="Ruller R."/>
            <person name="Salamov A."/>
            <person name="Salih N.S."/>
            <person name="Samson R.A."/>
            <person name="Sandor E."/>
            <person name="Sanguinetti M."/>
            <person name="Schuetze T."/>
            <person name="Sepcic K."/>
            <person name="Shelest E."/>
            <person name="Sherlock G."/>
            <person name="Sophianopoulou V."/>
            <person name="Squina F.M."/>
            <person name="Sun H."/>
            <person name="Susca A."/>
            <person name="Todd R.B."/>
            <person name="Tsang A."/>
            <person name="Unkles S.E."/>
            <person name="van de Wiele N."/>
            <person name="van Rossen-Uffink D."/>
            <person name="Oliveira J.V."/>
            <person name="Vesth T.C."/>
            <person name="Visser J."/>
            <person name="Yu J.-H."/>
            <person name="Zhou M."/>
            <person name="Andersen M.R."/>
            <person name="Archer D.B."/>
            <person name="Baker S.E."/>
            <person name="Benoit I."/>
            <person name="Brakhage A.A."/>
            <person name="Braus G.H."/>
            <person name="Fischer R."/>
            <person name="Frisvad J.C."/>
            <person name="Goldman G.H."/>
            <person name="Houbraken J."/>
            <person name="Oakley B."/>
            <person name="Pocsi I."/>
            <person name="Scazzocchio C."/>
            <person name="Seiboth B."/>
            <person name="vanKuyk P.A."/>
            <person name="Wortman J."/>
            <person name="Dyer P.S."/>
            <person name="Grigoriev I.V."/>
        </authorList>
    </citation>
    <scope>NUCLEOTIDE SEQUENCE [LARGE SCALE GENOMIC DNA]</scope>
    <source>
        <strain evidence="4">ITEM 5010</strain>
    </source>
</reference>
<dbReference type="InterPro" id="IPR024500">
    <property type="entry name" value="DUF3074"/>
</dbReference>
<dbReference type="InterPro" id="IPR023393">
    <property type="entry name" value="START-like_dom_sf"/>
</dbReference>
<protein>
    <recommendedName>
        <fullName evidence="2">DUF3074 domain-containing protein</fullName>
    </recommendedName>
</protein>
<dbReference type="OrthoDB" id="5403181at2759"/>
<feature type="compositionally biased region" description="Acidic residues" evidence="1">
    <location>
        <begin position="165"/>
        <end position="179"/>
    </location>
</feature>
<dbReference type="Proteomes" id="UP000188318">
    <property type="component" value="Unassembled WGS sequence"/>
</dbReference>
<feature type="region of interest" description="Disordered" evidence="1">
    <location>
        <begin position="329"/>
        <end position="358"/>
    </location>
</feature>
<sequence length="398" mass="43954">MMVSRPCVHDDAPPVQGYIRGMYESVEFIREIPVEGEGTNPVEWVMVTRSDPGGNIPRWMVEKGTPKSICTDAIKFLNWACRDGEERKSMDKSVGSQYDGEGEASSEEDSEDDFEYDEVEHHGLIASFAYLVNAGLERYAPQSVLDYLPNHSRQPSAQNVPETDKEADEAEGAGAEDDAASQGKASISPSANSALDSSVEAGPDVSALELMTKNKKGKLTSHEKQLAKLAERKRNVEAQLDRVRTDIQALRLTSPAEGSKRDKASTAALAATNDQPSSEPTSSPASSVHKGQSGKSADQETARMQKMASGLFHEESKLLKQLSKIEKDQVKEASKIEARQQKHADKQEKWRSRAESDALRREVEVLKKEVDRLRAERKQWLDLIGSLQSENTRLAAEK</sequence>
<name>A0A1R3RSE6_ASPC5</name>
<accession>A0A1R3RSE6</accession>
<feature type="region of interest" description="Disordered" evidence="1">
    <location>
        <begin position="147"/>
        <end position="312"/>
    </location>
</feature>
<feature type="compositionally biased region" description="Polar residues" evidence="1">
    <location>
        <begin position="151"/>
        <end position="161"/>
    </location>
</feature>
<keyword evidence="4" id="KW-1185">Reference proteome</keyword>
<evidence type="ECO:0000313" key="3">
    <source>
        <dbReference type="EMBL" id="OOF97419.1"/>
    </source>
</evidence>
<dbReference type="SUPFAM" id="SSF55961">
    <property type="entry name" value="Bet v1-like"/>
    <property type="match status" value="1"/>
</dbReference>
<evidence type="ECO:0000256" key="1">
    <source>
        <dbReference type="SAM" id="MobiDB-lite"/>
    </source>
</evidence>